<comment type="caution">
    <text evidence="2">The sequence shown here is derived from an EMBL/GenBank/DDBJ whole genome shotgun (WGS) entry which is preliminary data.</text>
</comment>
<gene>
    <name evidence="2" type="ORF">COY51_07270</name>
</gene>
<dbReference type="Gene3D" id="3.40.50.1010">
    <property type="entry name" value="5'-nuclease"/>
    <property type="match status" value="1"/>
</dbReference>
<reference evidence="3" key="1">
    <citation type="submission" date="2017-09" db="EMBL/GenBank/DDBJ databases">
        <title>Depth-based differentiation of microbial function through sediment-hosted aquifers and enrichment of novel symbionts in the deep terrestrial subsurface.</title>
        <authorList>
            <person name="Probst A.J."/>
            <person name="Ladd B."/>
            <person name="Jarett J.K."/>
            <person name="Geller-Mcgrath D.E."/>
            <person name="Sieber C.M.K."/>
            <person name="Emerson J.B."/>
            <person name="Anantharaman K."/>
            <person name="Thomas B.C."/>
            <person name="Malmstrom R."/>
            <person name="Stieglmeier M."/>
            <person name="Klingl A."/>
            <person name="Woyke T."/>
            <person name="Ryan C.M."/>
            <person name="Banfield J.F."/>
        </authorList>
    </citation>
    <scope>NUCLEOTIDE SEQUENCE [LARGE SCALE GENOMIC DNA]</scope>
</reference>
<protein>
    <submittedName>
        <fullName evidence="2">PIN domain nuclease</fullName>
    </submittedName>
</protein>
<evidence type="ECO:0000259" key="1">
    <source>
        <dbReference type="Pfam" id="PF01850"/>
    </source>
</evidence>
<dbReference type="Pfam" id="PF01850">
    <property type="entry name" value="PIN"/>
    <property type="match status" value="1"/>
</dbReference>
<dbReference type="InterPro" id="IPR029060">
    <property type="entry name" value="PIN-like_dom_sf"/>
</dbReference>
<evidence type="ECO:0000313" key="3">
    <source>
        <dbReference type="Proteomes" id="UP000234145"/>
    </source>
</evidence>
<dbReference type="InterPro" id="IPR002716">
    <property type="entry name" value="PIN_dom"/>
</dbReference>
<accession>A0A2H9P9C4</accession>
<proteinExistence type="predicted"/>
<sequence length="156" mass="18373">MKKIKYYLDTSIFNFVFADDAPEKMILTERLFKQIENENMEIYISEVVMDEINGAQESTRERLIKLIEKYNPVLLPVDQEVKDLAQRFIEEGIIPEKYRDDALHISVAIVNNLDILISWNFQHIVKVKTRVEVNAISRLMNYHEIEICSPEEVVEL</sequence>
<dbReference type="Proteomes" id="UP000234145">
    <property type="component" value="Unassembled WGS sequence"/>
</dbReference>
<evidence type="ECO:0000313" key="2">
    <source>
        <dbReference type="EMBL" id="PIZ14811.1"/>
    </source>
</evidence>
<dbReference type="SUPFAM" id="SSF88723">
    <property type="entry name" value="PIN domain-like"/>
    <property type="match status" value="1"/>
</dbReference>
<dbReference type="AlphaFoldDB" id="A0A2H9P9C4"/>
<dbReference type="EMBL" id="PFMS01000125">
    <property type="protein sequence ID" value="PIZ14811.1"/>
    <property type="molecule type" value="Genomic_DNA"/>
</dbReference>
<name>A0A2H9P9C4_9BACT</name>
<feature type="domain" description="PIN" evidence="1">
    <location>
        <begin position="6"/>
        <end position="116"/>
    </location>
</feature>
<organism evidence="2 3">
    <name type="scientific">Candidatus Desantisbacteria bacterium CG_4_10_14_0_8_um_filter_39_17</name>
    <dbReference type="NCBI Taxonomy" id="1974542"/>
    <lineage>
        <taxon>Bacteria</taxon>
        <taxon>Candidatus Desantisiibacteriota</taxon>
    </lineage>
</organism>